<evidence type="ECO:0000256" key="10">
    <source>
        <dbReference type="ARBA" id="ARBA00023049"/>
    </source>
</evidence>
<dbReference type="EMBL" id="VBTJ01000001">
    <property type="protein sequence ID" value="TLP90964.1"/>
    <property type="molecule type" value="Genomic_DNA"/>
</dbReference>
<dbReference type="RefSeq" id="WP_107543075.1">
    <property type="nucleotide sequence ID" value="NZ_CP031275.1"/>
</dbReference>
<evidence type="ECO:0000256" key="12">
    <source>
        <dbReference type="PIRSR" id="PIRSR037215-1"/>
    </source>
</evidence>
<feature type="active site" evidence="11 12">
    <location>
        <position position="80"/>
    </location>
</feature>
<feature type="binding site" evidence="11 13">
    <location>
        <position position="140"/>
    </location>
    <ligand>
        <name>Zn(2+)</name>
        <dbReference type="ChEBI" id="CHEBI:29105"/>
        <label>2</label>
    </ligand>
</feature>
<feature type="binding site" evidence="11 13">
    <location>
        <position position="78"/>
    </location>
    <ligand>
        <name>Zn(2+)</name>
        <dbReference type="ChEBI" id="CHEBI:29105"/>
        <label>1</label>
    </ligand>
</feature>
<dbReference type="GO" id="GO:0043171">
    <property type="term" value="P:peptide catabolic process"/>
    <property type="evidence" value="ECO:0007669"/>
    <property type="project" value="UniProtKB-UniRule"/>
</dbReference>
<comment type="caution">
    <text evidence="15">The sequence shown here is derived from an EMBL/GenBank/DDBJ whole genome shotgun (WGS) entry which is preliminary data.</text>
</comment>
<dbReference type="SUPFAM" id="SSF53187">
    <property type="entry name" value="Zn-dependent exopeptidases"/>
    <property type="match status" value="1"/>
</dbReference>
<feature type="binding site" evidence="11 13">
    <location>
        <position position="140"/>
    </location>
    <ligand>
        <name>Zn(2+)</name>
        <dbReference type="ChEBI" id="CHEBI:29105"/>
        <label>1</label>
    </ligand>
</feature>
<feature type="domain" description="Peptidase M20 dimerisation" evidence="14">
    <location>
        <begin position="206"/>
        <end position="305"/>
    </location>
</feature>
<feature type="binding site" evidence="11 13">
    <location>
        <position position="197"/>
    </location>
    <ligand>
        <name>Zn(2+)</name>
        <dbReference type="ChEBI" id="CHEBI:29105"/>
        <label>1</label>
    </ligand>
</feature>
<dbReference type="OrthoDB" id="9804934at2"/>
<evidence type="ECO:0000259" key="14">
    <source>
        <dbReference type="Pfam" id="PF07687"/>
    </source>
</evidence>
<reference evidence="15 16" key="1">
    <citation type="submission" date="2019-05" db="EMBL/GenBank/DDBJ databases">
        <title>The metagenome of a microbial culture collection derived from dairy environment covers the genomic content of the human microbiome.</title>
        <authorList>
            <person name="Roder T."/>
            <person name="Wuthrich D."/>
            <person name="Sattari Z."/>
            <person name="Von Ah U."/>
            <person name="Bar C."/>
            <person name="Ronchi F."/>
            <person name="Macpherson A.J."/>
            <person name="Ganal-Vonarburg S.C."/>
            <person name="Bruggmann R."/>
            <person name="Vergeres G."/>
        </authorList>
    </citation>
    <scope>NUCLEOTIDE SEQUENCE [LARGE SCALE GENOMIC DNA]</scope>
    <source>
        <strain evidence="15 16">FAM 20833</strain>
    </source>
</reference>
<dbReference type="NCBIfam" id="NF009920">
    <property type="entry name" value="PRK13381.1"/>
    <property type="match status" value="1"/>
</dbReference>
<dbReference type="FunFam" id="3.30.70.360:FF:000002">
    <property type="entry name" value="Peptidase T"/>
    <property type="match status" value="1"/>
</dbReference>
<dbReference type="InterPro" id="IPR001261">
    <property type="entry name" value="ArgE/DapE_CS"/>
</dbReference>
<feature type="binding site" evidence="11 13">
    <location>
        <position position="175"/>
    </location>
    <ligand>
        <name>Zn(2+)</name>
        <dbReference type="ChEBI" id="CHEBI:29105"/>
        <label>2</label>
    </ligand>
</feature>
<dbReference type="InterPro" id="IPR002933">
    <property type="entry name" value="Peptidase_M20"/>
</dbReference>
<dbReference type="Pfam" id="PF07687">
    <property type="entry name" value="M20_dimer"/>
    <property type="match status" value="1"/>
</dbReference>
<keyword evidence="8 11" id="KW-0378">Hydrolase</keyword>
<dbReference type="NCBIfam" id="NF003976">
    <property type="entry name" value="PRK05469.1"/>
    <property type="match status" value="1"/>
</dbReference>
<dbReference type="PROSITE" id="PS00758">
    <property type="entry name" value="ARGE_DAPE_CPG2_1"/>
    <property type="match status" value="1"/>
</dbReference>
<gene>
    <name evidence="11 15" type="primary">pepT</name>
    <name evidence="15" type="ORF">FEZ53_01465</name>
</gene>
<evidence type="ECO:0000256" key="1">
    <source>
        <dbReference type="ARBA" id="ARBA00000870"/>
    </source>
</evidence>
<dbReference type="PANTHER" id="PTHR42994:SF1">
    <property type="entry name" value="PEPTIDASE T"/>
    <property type="match status" value="1"/>
</dbReference>
<dbReference type="GO" id="GO:0008237">
    <property type="term" value="F:metallopeptidase activity"/>
    <property type="evidence" value="ECO:0007669"/>
    <property type="project" value="UniProtKB-KW"/>
</dbReference>
<sequence>MKQDIIERLTRYVTIDTQSDPESNTTPSTEKQWDLLNLLNDELTDLGLETDIDEQGYLFATLESNVDADLPTVGFLAHVDTSPDFNATNVNPQIIKSYDGKPIQLGDTSRVLSQDVFPNMKNVEGHTLMVTDGTSLLGADDKAGVVEIMEALKYLTSHPEIKHGRIRVAFTPDEEIGRGPHEFDVERFNADFAYTMDGSEYGELQYESFNAAEAIVTCHGVNVHPGSAKDAMINAVLLGQQFNSLLPPNEVPERTEGYEGFYHLMKMNGDVEKTTLHYIVRDHDSNQFDLRKKRLVEIKNDINTHFEDNPIEIEINDQYYNMGEKISANPHVIDIPKRVFAKLNIPANTAPIRGGTDGSQLSYMGLPTPNIFTGCDNFHGPFEYASIDVMEKAIKVIVGITEEVVQTYQK</sequence>
<evidence type="ECO:0000256" key="4">
    <source>
        <dbReference type="ARBA" id="ARBA00022438"/>
    </source>
</evidence>
<evidence type="ECO:0000256" key="6">
    <source>
        <dbReference type="ARBA" id="ARBA00022670"/>
    </source>
</evidence>
<dbReference type="Gene3D" id="3.40.630.10">
    <property type="entry name" value="Zn peptidases"/>
    <property type="match status" value="1"/>
</dbReference>
<keyword evidence="6 11" id="KW-0645">Protease</keyword>
<dbReference type="Pfam" id="PF01546">
    <property type="entry name" value="Peptidase_M20"/>
    <property type="match status" value="1"/>
</dbReference>
<protein>
    <recommendedName>
        <fullName evidence="11">Peptidase T</fullName>
        <ecNumber evidence="11">3.4.11.4</ecNumber>
    </recommendedName>
    <alternativeName>
        <fullName evidence="11">Aminotripeptidase</fullName>
        <shortName evidence="11">Tripeptidase</shortName>
    </alternativeName>
    <alternativeName>
        <fullName evidence="11">Tripeptide aminopeptidase</fullName>
    </alternativeName>
</protein>
<proteinExistence type="inferred from homology"/>
<accession>A0A5R9B5T4</accession>
<evidence type="ECO:0000313" key="15">
    <source>
        <dbReference type="EMBL" id="TLP90964.1"/>
    </source>
</evidence>
<feature type="active site" description="Proton acceptor" evidence="11 12">
    <location>
        <position position="174"/>
    </location>
</feature>
<feature type="binding site" evidence="11 13">
    <location>
        <position position="379"/>
    </location>
    <ligand>
        <name>Zn(2+)</name>
        <dbReference type="ChEBI" id="CHEBI:29105"/>
        <label>2</label>
    </ligand>
</feature>
<dbReference type="Proteomes" id="UP000307747">
    <property type="component" value="Unassembled WGS sequence"/>
</dbReference>
<dbReference type="GO" id="GO:0006508">
    <property type="term" value="P:proteolysis"/>
    <property type="evidence" value="ECO:0007669"/>
    <property type="project" value="UniProtKB-UniRule"/>
</dbReference>
<dbReference type="SUPFAM" id="SSF55031">
    <property type="entry name" value="Bacterial exopeptidase dimerisation domain"/>
    <property type="match status" value="1"/>
</dbReference>
<evidence type="ECO:0000256" key="11">
    <source>
        <dbReference type="HAMAP-Rule" id="MF_00550"/>
    </source>
</evidence>
<comment type="catalytic activity">
    <reaction evidence="1 11">
        <text>Release of the N-terminal residue from a tripeptide.</text>
        <dbReference type="EC" id="3.4.11.4"/>
    </reaction>
</comment>
<dbReference type="HAMAP" id="MF_00550">
    <property type="entry name" value="Aminopeptidase_M20"/>
    <property type="match status" value="1"/>
</dbReference>
<evidence type="ECO:0000256" key="2">
    <source>
        <dbReference type="ARBA" id="ARBA00004496"/>
    </source>
</evidence>
<evidence type="ECO:0000256" key="9">
    <source>
        <dbReference type="ARBA" id="ARBA00022833"/>
    </source>
</evidence>
<evidence type="ECO:0000313" key="16">
    <source>
        <dbReference type="Proteomes" id="UP000307747"/>
    </source>
</evidence>
<keyword evidence="9 11" id="KW-0862">Zinc</keyword>
<evidence type="ECO:0000256" key="5">
    <source>
        <dbReference type="ARBA" id="ARBA00022490"/>
    </source>
</evidence>
<dbReference type="PROSITE" id="PS00759">
    <property type="entry name" value="ARGE_DAPE_CPG2_2"/>
    <property type="match status" value="1"/>
</dbReference>
<dbReference type="InterPro" id="IPR010161">
    <property type="entry name" value="Peptidase_M20B"/>
</dbReference>
<dbReference type="InterPro" id="IPR036264">
    <property type="entry name" value="Bact_exopeptidase_dim_dom"/>
</dbReference>
<comment type="subcellular location">
    <subcellularLocation>
        <location evidence="2 11">Cytoplasm</location>
    </subcellularLocation>
</comment>
<keyword evidence="7 11" id="KW-0479">Metal-binding</keyword>
<dbReference type="Gene3D" id="3.30.70.360">
    <property type="match status" value="1"/>
</dbReference>
<comment type="function">
    <text evidence="11">Cleaves the N-terminal amino acid of tripeptides.</text>
</comment>
<keyword evidence="4 11" id="KW-0031">Aminopeptidase</keyword>
<keyword evidence="10 11" id="KW-0482">Metalloprotease</keyword>
<dbReference type="InterPro" id="IPR011650">
    <property type="entry name" value="Peptidase_M20_dimer"/>
</dbReference>
<dbReference type="NCBIfam" id="TIGR01882">
    <property type="entry name" value="peptidase-T"/>
    <property type="match status" value="1"/>
</dbReference>
<evidence type="ECO:0000256" key="7">
    <source>
        <dbReference type="ARBA" id="ARBA00022723"/>
    </source>
</evidence>
<evidence type="ECO:0000256" key="8">
    <source>
        <dbReference type="ARBA" id="ARBA00022801"/>
    </source>
</evidence>
<dbReference type="AlphaFoldDB" id="A0A5R9B5T4"/>
<dbReference type="EC" id="3.4.11.4" evidence="11"/>
<comment type="similarity">
    <text evidence="3 11">Belongs to the peptidase M20B family.</text>
</comment>
<organism evidence="15 16">
    <name type="scientific">Staphylococcus xylosus</name>
    <dbReference type="NCBI Taxonomy" id="1288"/>
    <lineage>
        <taxon>Bacteria</taxon>
        <taxon>Bacillati</taxon>
        <taxon>Bacillota</taxon>
        <taxon>Bacilli</taxon>
        <taxon>Bacillales</taxon>
        <taxon>Staphylococcaceae</taxon>
        <taxon>Staphylococcus</taxon>
    </lineage>
</organism>
<dbReference type="PIRSF" id="PIRSF037215">
    <property type="entry name" value="Peptidase_M20B"/>
    <property type="match status" value="1"/>
</dbReference>
<keyword evidence="5 11" id="KW-0963">Cytoplasm</keyword>
<dbReference type="PANTHER" id="PTHR42994">
    <property type="entry name" value="PEPTIDASE T"/>
    <property type="match status" value="1"/>
</dbReference>
<dbReference type="GO" id="GO:0005829">
    <property type="term" value="C:cytosol"/>
    <property type="evidence" value="ECO:0007669"/>
    <property type="project" value="TreeGrafter"/>
</dbReference>
<evidence type="ECO:0000256" key="13">
    <source>
        <dbReference type="PIRSR" id="PIRSR037215-2"/>
    </source>
</evidence>
<evidence type="ECO:0000256" key="3">
    <source>
        <dbReference type="ARBA" id="ARBA00009692"/>
    </source>
</evidence>
<dbReference type="CDD" id="cd03892">
    <property type="entry name" value="M20_peptT"/>
    <property type="match status" value="1"/>
</dbReference>
<comment type="cofactor">
    <cofactor evidence="11 13">
        <name>Zn(2+)</name>
        <dbReference type="ChEBI" id="CHEBI:29105"/>
    </cofactor>
    <text evidence="11 13">Binds 2 Zn(2+) ions per subunit.</text>
</comment>
<name>A0A5R9B5T4_STAXY</name>
<dbReference type="GO" id="GO:0008270">
    <property type="term" value="F:zinc ion binding"/>
    <property type="evidence" value="ECO:0007669"/>
    <property type="project" value="UniProtKB-UniRule"/>
</dbReference>
<dbReference type="GO" id="GO:0045148">
    <property type="term" value="F:tripeptide aminopeptidase activity"/>
    <property type="evidence" value="ECO:0007669"/>
    <property type="project" value="UniProtKB-UniRule"/>
</dbReference>